<feature type="region of interest" description="Disordered" evidence="1">
    <location>
        <begin position="15"/>
        <end position="34"/>
    </location>
</feature>
<dbReference type="OrthoDB" id="4290974at2"/>
<proteinExistence type="predicted"/>
<gene>
    <name evidence="2" type="ORF">GB883_13015</name>
</gene>
<accession>A0A7J5UMQ8</accession>
<reference evidence="2 3" key="1">
    <citation type="submission" date="2019-10" db="EMBL/GenBank/DDBJ databases">
        <title>Georgenia wutianyii sp. nov. and Georgenia yuyongxinii sp. nov. isolated from plateau pika (Ochotona curzoniae) in the Qinghai-Tibet plateau of China.</title>
        <authorList>
            <person name="Tian Z."/>
        </authorList>
    </citation>
    <scope>NUCLEOTIDE SEQUENCE [LARGE SCALE GENOMIC DNA]</scope>
    <source>
        <strain evidence="2 3">DSM 21501</strain>
    </source>
</reference>
<evidence type="ECO:0000313" key="2">
    <source>
        <dbReference type="EMBL" id="KAE8763637.1"/>
    </source>
</evidence>
<dbReference type="Proteomes" id="UP000451860">
    <property type="component" value="Unassembled WGS sequence"/>
</dbReference>
<evidence type="ECO:0000313" key="3">
    <source>
        <dbReference type="Proteomes" id="UP000451860"/>
    </source>
</evidence>
<dbReference type="AlphaFoldDB" id="A0A7J5UMQ8"/>
<evidence type="ECO:0000256" key="1">
    <source>
        <dbReference type="SAM" id="MobiDB-lite"/>
    </source>
</evidence>
<name>A0A7J5UMQ8_9MICO</name>
<organism evidence="2 3">
    <name type="scientific">Georgenia thermotolerans</name>
    <dbReference type="NCBI Taxonomy" id="527326"/>
    <lineage>
        <taxon>Bacteria</taxon>
        <taxon>Bacillati</taxon>
        <taxon>Actinomycetota</taxon>
        <taxon>Actinomycetes</taxon>
        <taxon>Micrococcales</taxon>
        <taxon>Bogoriellaceae</taxon>
        <taxon>Georgenia</taxon>
    </lineage>
</organism>
<dbReference type="InterPro" id="IPR046193">
    <property type="entry name" value="DUF6221"/>
</dbReference>
<dbReference type="RefSeq" id="WP_152202133.1">
    <property type="nucleotide sequence ID" value="NZ_VUKF01000011.1"/>
</dbReference>
<dbReference type="Pfam" id="PF19730">
    <property type="entry name" value="DUF6221"/>
    <property type="match status" value="1"/>
</dbReference>
<comment type="caution">
    <text evidence="2">The sequence shown here is derived from an EMBL/GenBank/DDBJ whole genome shotgun (WGS) entry which is preliminary data.</text>
</comment>
<protein>
    <submittedName>
        <fullName evidence="2">Uncharacterized protein</fullName>
    </submittedName>
</protein>
<sequence length="110" mass="11941">MGITEFLLARLAEEEAAAGRDGGDDDARRPRGWHDPARVRAECAAVRTVLGLHQRADDIWGFDGCLVCGNVADTTHGYPCPTVRVLAAVWDGHPDYRAEWAPGRGGHHVV</sequence>
<dbReference type="EMBL" id="WHJE01000062">
    <property type="protein sequence ID" value="KAE8763637.1"/>
    <property type="molecule type" value="Genomic_DNA"/>
</dbReference>
<keyword evidence="3" id="KW-1185">Reference proteome</keyword>